<accession>A0A7Y0A2E7</accession>
<evidence type="ECO:0000313" key="1">
    <source>
        <dbReference type="EMBL" id="NML35242.1"/>
    </source>
</evidence>
<sequence>MNQTQVVVLSTEELIDAVANPQIAHISIAAELAGLPTLQLSRGQTLIGTSAQAALRFAPGQHGLRLCADNHVEGPHVVTDPDHRAIYNDSGVEQLGRLVLRKLRVTGVVQLLARDRVRGGHVEVHDIDIEAADARAYDERPKGYGVEVIQGAFTLWNRQADPAVTITADLSGLSAGREGAPVRGSGIFVGGAGDTGGQLIARRVETGAVYSDGGIAHGTPDRITGGVFIVSGAFAHSVRNLGPVTTYGPNDMVLDNWGTVDSWVASDKITSYGPSGIGFVNFGTVNRLRVDGAIETFGQGARGFNVYAGTVHSAEFERVITHADGAVGIQISQPVGSIAVRRGIETYGGTGDSLVKGVVLKLSAIAFSVKPGGVAREVVVEGGLVTHGEGVEPLELHGSVSVLRIEGLRAGAGFDGI</sequence>
<dbReference type="RefSeq" id="WP_169501423.1">
    <property type="nucleotide sequence ID" value="NZ_JABBFZ010000033.1"/>
</dbReference>
<dbReference type="EMBL" id="JABBFZ010000033">
    <property type="protein sequence ID" value="NML35242.1"/>
    <property type="molecule type" value="Genomic_DNA"/>
</dbReference>
<protein>
    <submittedName>
        <fullName evidence="1">Uncharacterized protein</fullName>
    </submittedName>
</protein>
<reference evidence="1 2" key="1">
    <citation type="submission" date="2020-04" db="EMBL/GenBank/DDBJ databases">
        <title>Paraburkholderia sp. G-4-1-8 isolated from soil.</title>
        <authorList>
            <person name="Dahal R.H."/>
        </authorList>
    </citation>
    <scope>NUCLEOTIDE SEQUENCE [LARGE SCALE GENOMIC DNA]</scope>
    <source>
        <strain evidence="1 2">G-4-1-8</strain>
    </source>
</reference>
<organism evidence="1 2">
    <name type="scientific">Paraburkholderia antibiotica</name>
    <dbReference type="NCBI Taxonomy" id="2728839"/>
    <lineage>
        <taxon>Bacteria</taxon>
        <taxon>Pseudomonadati</taxon>
        <taxon>Pseudomonadota</taxon>
        <taxon>Betaproteobacteria</taxon>
        <taxon>Burkholderiales</taxon>
        <taxon>Burkholderiaceae</taxon>
        <taxon>Paraburkholderia</taxon>
    </lineage>
</organism>
<comment type="caution">
    <text evidence="1">The sequence shown here is derived from an EMBL/GenBank/DDBJ whole genome shotgun (WGS) entry which is preliminary data.</text>
</comment>
<dbReference type="Proteomes" id="UP000583127">
    <property type="component" value="Unassembled WGS sequence"/>
</dbReference>
<name>A0A7Y0A2E7_9BURK</name>
<keyword evidence="2" id="KW-1185">Reference proteome</keyword>
<gene>
    <name evidence="1" type="ORF">HHL14_31015</name>
</gene>
<evidence type="ECO:0000313" key="2">
    <source>
        <dbReference type="Proteomes" id="UP000583127"/>
    </source>
</evidence>
<dbReference type="AlphaFoldDB" id="A0A7Y0A2E7"/>
<proteinExistence type="predicted"/>